<dbReference type="InterPro" id="IPR036047">
    <property type="entry name" value="F-box-like_dom_sf"/>
</dbReference>
<keyword evidence="4" id="KW-1185">Reference proteome</keyword>
<proteinExistence type="predicted"/>
<dbReference type="PROSITE" id="PS50181">
    <property type="entry name" value="FBOX"/>
    <property type="match status" value="1"/>
</dbReference>
<dbReference type="SUPFAM" id="SSF52047">
    <property type="entry name" value="RNI-like"/>
    <property type="match status" value="1"/>
</dbReference>
<reference evidence="3 4" key="1">
    <citation type="journal article" date="2017" name="Gigascience">
        <title>Draft genome of the honey bee ectoparasitic mite, Tropilaelaps mercedesae, is shaped by the parasitic life history.</title>
        <authorList>
            <person name="Dong X."/>
            <person name="Armstrong S.D."/>
            <person name="Xia D."/>
            <person name="Makepeace B.L."/>
            <person name="Darby A.C."/>
            <person name="Kadowaki T."/>
        </authorList>
    </citation>
    <scope>NUCLEOTIDE SEQUENCE [LARGE SCALE GENOMIC DNA]</scope>
    <source>
        <strain evidence="3">Wuxi-XJTLU</strain>
    </source>
</reference>
<dbReference type="GO" id="GO:0005737">
    <property type="term" value="C:cytoplasm"/>
    <property type="evidence" value="ECO:0007669"/>
    <property type="project" value="TreeGrafter"/>
</dbReference>
<evidence type="ECO:0000256" key="1">
    <source>
        <dbReference type="SAM" id="MobiDB-lite"/>
    </source>
</evidence>
<dbReference type="InterPro" id="IPR032675">
    <property type="entry name" value="LRR_dom_sf"/>
</dbReference>
<feature type="compositionally biased region" description="Low complexity" evidence="1">
    <location>
        <begin position="586"/>
        <end position="610"/>
    </location>
</feature>
<name>A0A1V9Y1H6_9ACAR</name>
<dbReference type="AlphaFoldDB" id="A0A1V9Y1H6"/>
<dbReference type="STRING" id="418985.A0A1V9Y1H6"/>
<feature type="region of interest" description="Disordered" evidence="1">
    <location>
        <begin position="508"/>
        <end position="551"/>
    </location>
</feature>
<dbReference type="SUPFAM" id="SSF81383">
    <property type="entry name" value="F-box domain"/>
    <property type="match status" value="1"/>
</dbReference>
<dbReference type="InParanoid" id="A0A1V9Y1H6"/>
<dbReference type="EMBL" id="MNPL01000914">
    <property type="protein sequence ID" value="OQR79594.1"/>
    <property type="molecule type" value="Genomic_DNA"/>
</dbReference>
<dbReference type="Proteomes" id="UP000192247">
    <property type="component" value="Unassembled WGS sequence"/>
</dbReference>
<protein>
    <submittedName>
        <fullName evidence="3">F-box only protein 38-like</fullName>
    </submittedName>
</protein>
<feature type="domain" description="F-box" evidence="2">
    <location>
        <begin position="70"/>
        <end position="116"/>
    </location>
</feature>
<feature type="non-terminal residue" evidence="3">
    <location>
        <position position="1"/>
    </location>
</feature>
<accession>A0A1V9Y1H6</accession>
<feature type="region of interest" description="Disordered" evidence="1">
    <location>
        <begin position="564"/>
        <end position="613"/>
    </location>
</feature>
<dbReference type="PANTHER" id="PTHR14753">
    <property type="entry name" value="F-BOX ONLY PROTEIN 38"/>
    <property type="match status" value="1"/>
</dbReference>
<evidence type="ECO:0000313" key="3">
    <source>
        <dbReference type="EMBL" id="OQR79594.1"/>
    </source>
</evidence>
<comment type="caution">
    <text evidence="3">The sequence shown here is derived from an EMBL/GenBank/DDBJ whole genome shotgun (WGS) entry which is preliminary data.</text>
</comment>
<dbReference type="GO" id="GO:0005634">
    <property type="term" value="C:nucleus"/>
    <property type="evidence" value="ECO:0007669"/>
    <property type="project" value="TreeGrafter"/>
</dbReference>
<dbReference type="InterPro" id="IPR001810">
    <property type="entry name" value="F-box_dom"/>
</dbReference>
<dbReference type="OrthoDB" id="10036898at2759"/>
<gene>
    <name evidence="3" type="ORF">BIW11_05629</name>
</gene>
<evidence type="ECO:0000313" key="4">
    <source>
        <dbReference type="Proteomes" id="UP000192247"/>
    </source>
</evidence>
<dbReference type="InterPro" id="IPR042354">
    <property type="entry name" value="FBX38"/>
</dbReference>
<dbReference type="CDD" id="cd22126">
    <property type="entry name" value="F-box_FBXL15"/>
    <property type="match status" value="1"/>
</dbReference>
<dbReference type="GO" id="GO:0031146">
    <property type="term" value="P:SCF-dependent proteasomal ubiquitin-dependent protein catabolic process"/>
    <property type="evidence" value="ECO:0007669"/>
    <property type="project" value="InterPro"/>
</dbReference>
<sequence>VRNFIQAEHRVPSLTQLWACDCWFAVRSSSSINQVNCTLIRMKQRKRKCSWVETHNESEAPIVQRKRNGICPWDTVPPEVASRILCLLTVQDLFRLREVDRRFKALVDSHLAVTKVVSFCTKSDTVPWAQATGRVTDNNVAPIFAHFSRVEEIRGLSFSNISFRRVTRSLERSGCLSYRGLIWAFRNLPYLRRVSTNDIALATWIMSTFPRIYVDLSFSGQAKLLTGPVNIPSSVLSNKFWLVNQNLPPFPLRGDTVESVLLESVSLKRRRSTVEYFQIECPNLRQLALRRNCYDANSCMFTFRVLHSVARCSKLEELELSNIDCTPGELEAIILDETRVGAKPFDKLRKLTLSECETFSMGDMARLLFACRNSLEELRIDPTFCTSSLLRVLRAGGAVFPALQSLHLGYCGHDSLPWDSPYDAFCRLDDEDLARISALCPQLKEMSLRGCAFLHDATLWKGDWSGLETLQVAYCGMLNVNTVAEFVNTKCPSLRHLALHCVTPATEDAGPVVSGEGDATVQDNEKSEPNGYGEGVAEGQPHAAHPPVAKKDLLRRCADGPRAATRAMSGPLAAPSAARAQLSVDETSGGTQGSHGSASSSSPATAEESGFSQKDGLSIRLKSEHLSSISLVKSSLAHVVTECPLLDTLRVGHCPLLRTIEIHGTPIEVTLVESPLLGETLSTLPKGSLVLAQDSPAVRDIQPASPLRRPQLPPIVVVAANGGTRAAKQDGAASRLSSCHDAGGALEADSASCCCQGLGRSCQSYRLHRRSTCTSGLNQSRALENRPAMLFVDATEAPDGDLRGTIIPKIRMRLCEQRTKRSIGIVLGRVKEIV</sequence>
<dbReference type="GO" id="GO:0070936">
    <property type="term" value="P:protein K48-linked ubiquitination"/>
    <property type="evidence" value="ECO:0007669"/>
    <property type="project" value="TreeGrafter"/>
</dbReference>
<dbReference type="Gene3D" id="3.80.10.10">
    <property type="entry name" value="Ribonuclease Inhibitor"/>
    <property type="match status" value="1"/>
</dbReference>
<dbReference type="PANTHER" id="PTHR14753:SF3">
    <property type="entry name" value="F-BOX ONLY PROTEIN 38"/>
    <property type="match status" value="1"/>
</dbReference>
<evidence type="ECO:0000259" key="2">
    <source>
        <dbReference type="PROSITE" id="PS50181"/>
    </source>
</evidence>
<organism evidence="3 4">
    <name type="scientific">Tropilaelaps mercedesae</name>
    <dbReference type="NCBI Taxonomy" id="418985"/>
    <lineage>
        <taxon>Eukaryota</taxon>
        <taxon>Metazoa</taxon>
        <taxon>Ecdysozoa</taxon>
        <taxon>Arthropoda</taxon>
        <taxon>Chelicerata</taxon>
        <taxon>Arachnida</taxon>
        <taxon>Acari</taxon>
        <taxon>Parasitiformes</taxon>
        <taxon>Mesostigmata</taxon>
        <taxon>Gamasina</taxon>
        <taxon>Dermanyssoidea</taxon>
        <taxon>Laelapidae</taxon>
        <taxon>Tropilaelaps</taxon>
    </lineage>
</organism>